<comment type="caution">
    <text evidence="2">The sequence shown here is derived from an EMBL/GenBank/DDBJ whole genome shotgun (WGS) entry which is preliminary data.</text>
</comment>
<evidence type="ECO:0008006" key="4">
    <source>
        <dbReference type="Google" id="ProtNLM"/>
    </source>
</evidence>
<dbReference type="STRING" id="195883.A0A482X5Z3"/>
<reference evidence="2 3" key="1">
    <citation type="journal article" date="2017" name="Gigascience">
        <title>Genome sequence of the small brown planthopper, Laodelphax striatellus.</title>
        <authorList>
            <person name="Zhu J."/>
            <person name="Jiang F."/>
            <person name="Wang X."/>
            <person name="Yang P."/>
            <person name="Bao Y."/>
            <person name="Zhao W."/>
            <person name="Wang W."/>
            <person name="Lu H."/>
            <person name="Wang Q."/>
            <person name="Cui N."/>
            <person name="Li J."/>
            <person name="Chen X."/>
            <person name="Luo L."/>
            <person name="Yu J."/>
            <person name="Kang L."/>
            <person name="Cui F."/>
        </authorList>
    </citation>
    <scope>NUCLEOTIDE SEQUENCE [LARGE SCALE GENOMIC DNA]</scope>
    <source>
        <strain evidence="2">Lst14</strain>
    </source>
</reference>
<feature type="region of interest" description="Disordered" evidence="1">
    <location>
        <begin position="408"/>
        <end position="676"/>
    </location>
</feature>
<feature type="compositionally biased region" description="Basic and acidic residues" evidence="1">
    <location>
        <begin position="547"/>
        <end position="573"/>
    </location>
</feature>
<dbReference type="SUPFAM" id="SSF56808">
    <property type="entry name" value="Ribosomal protein L1"/>
    <property type="match status" value="1"/>
</dbReference>
<feature type="compositionally biased region" description="Acidic residues" evidence="1">
    <location>
        <begin position="447"/>
        <end position="480"/>
    </location>
</feature>
<protein>
    <recommendedName>
        <fullName evidence="4">Ribosomal L1 domain-containing protein 1</fullName>
    </recommendedName>
</protein>
<keyword evidence="3" id="KW-1185">Reference proteome</keyword>
<feature type="compositionally biased region" description="Polar residues" evidence="1">
    <location>
        <begin position="588"/>
        <end position="610"/>
    </location>
</feature>
<name>A0A482X5Z3_LAOST</name>
<feature type="compositionally biased region" description="Acidic residues" evidence="1">
    <location>
        <begin position="534"/>
        <end position="546"/>
    </location>
</feature>
<sequence length="676" mass="76741">MKISVTSQSPHKSSGGKPSKIKGKKNDKLSPELRLGLGIEKLLEQGVRVDRIDDVVNNSNGRSDKVPIKKGFARATNKNICLVKAKSKRRRRRFITINGKRERVSKLKKKQAEKEDPTVTNFEYEMVKNAVEACLKNLEQFQSDNQLLDEGVPLNLHISCIRKPIMSKRFIRFQLPNSYVDDLADVCLIVPDQKSWNNKLEDPELTINETQDFLRANDVTCVKKIITLQQLKTDYMMHEMRRKLCNSYDYFLVDNRLTDEIHTHLGKLFQKQKKGPVPIKMHRGNFKNRLDKALAKSVMKLSSEQDTFACRIGHTKQDTDQLVENIVAVGQQLDTIFPGKFENVRSVSIKSTRSIGFPIYYSTRPVNNVPRPIVAPKRPRLYEVATDELSTIGKQVQVHPDGTVTVIGDQHQAKKSKKKQNAKKAQKSPAKKNEKESKEDVKQEEEAGKDDDDEQDSDLEFEIDSNDDDFDDNVEEEVDSDSNSPFTFEKKKKSIGKKDADGSDESGTDESDTEDEDFSRKTEEAYLQSLGGDSDSEEEDNDDNGEEEKKEEVKEIEVKDQKKRKTIENKDAKNVSPKKIKPNAPAEQPSSSKVKGNINPATSKQNNPPRNKQKAKAVKRKTFDTSLGETWSIKKKCDAPAGEKVVAKKKNRSKSKLNKSQKKGNMKMKKAKQNKD</sequence>
<dbReference type="Gene3D" id="3.40.50.790">
    <property type="match status" value="1"/>
</dbReference>
<evidence type="ECO:0000313" key="2">
    <source>
        <dbReference type="EMBL" id="RZF40711.1"/>
    </source>
</evidence>
<dbReference type="CDD" id="cd00403">
    <property type="entry name" value="Ribosomal_L1"/>
    <property type="match status" value="1"/>
</dbReference>
<feature type="compositionally biased region" description="Basic and acidic residues" evidence="1">
    <location>
        <begin position="431"/>
        <end position="446"/>
    </location>
</feature>
<feature type="region of interest" description="Disordered" evidence="1">
    <location>
        <begin position="1"/>
        <end position="28"/>
    </location>
</feature>
<dbReference type="InParanoid" id="A0A482X5Z3"/>
<dbReference type="InterPro" id="IPR023674">
    <property type="entry name" value="Ribosomal_uL1-like"/>
</dbReference>
<feature type="compositionally biased region" description="Basic residues" evidence="1">
    <location>
        <begin position="647"/>
        <end position="676"/>
    </location>
</feature>
<dbReference type="SMR" id="A0A482X5Z3"/>
<feature type="compositionally biased region" description="Acidic residues" evidence="1">
    <location>
        <begin position="502"/>
        <end position="517"/>
    </location>
</feature>
<dbReference type="AlphaFoldDB" id="A0A482X5Z3"/>
<feature type="compositionally biased region" description="Basic residues" evidence="1">
    <location>
        <begin position="413"/>
        <end position="430"/>
    </location>
</feature>
<dbReference type="EMBL" id="QKKF02017798">
    <property type="protein sequence ID" value="RZF40711.1"/>
    <property type="molecule type" value="Genomic_DNA"/>
</dbReference>
<dbReference type="Pfam" id="PF00687">
    <property type="entry name" value="Ribosomal_L1"/>
    <property type="match status" value="1"/>
</dbReference>
<evidence type="ECO:0000256" key="1">
    <source>
        <dbReference type="SAM" id="MobiDB-lite"/>
    </source>
</evidence>
<evidence type="ECO:0000313" key="3">
    <source>
        <dbReference type="Proteomes" id="UP000291343"/>
    </source>
</evidence>
<organism evidence="2 3">
    <name type="scientific">Laodelphax striatellus</name>
    <name type="common">Small brown planthopper</name>
    <name type="synonym">Delphax striatella</name>
    <dbReference type="NCBI Taxonomy" id="195883"/>
    <lineage>
        <taxon>Eukaryota</taxon>
        <taxon>Metazoa</taxon>
        <taxon>Ecdysozoa</taxon>
        <taxon>Arthropoda</taxon>
        <taxon>Hexapoda</taxon>
        <taxon>Insecta</taxon>
        <taxon>Pterygota</taxon>
        <taxon>Neoptera</taxon>
        <taxon>Paraneoptera</taxon>
        <taxon>Hemiptera</taxon>
        <taxon>Auchenorrhyncha</taxon>
        <taxon>Fulgoroidea</taxon>
        <taxon>Delphacidae</taxon>
        <taxon>Criomorphinae</taxon>
        <taxon>Laodelphax</taxon>
    </lineage>
</organism>
<accession>A0A482X5Z3</accession>
<dbReference type="InterPro" id="IPR028364">
    <property type="entry name" value="Ribosomal_uL1/biogenesis"/>
</dbReference>
<gene>
    <name evidence="2" type="ORF">LSTR_LSTR008660</name>
</gene>
<dbReference type="InterPro" id="IPR016095">
    <property type="entry name" value="Ribosomal_uL1_3-a/b-sand"/>
</dbReference>
<dbReference type="Proteomes" id="UP000291343">
    <property type="component" value="Unassembled WGS sequence"/>
</dbReference>
<proteinExistence type="predicted"/>
<dbReference type="OrthoDB" id="10251727at2759"/>
<feature type="compositionally biased region" description="Polar residues" evidence="1">
    <location>
        <begin position="1"/>
        <end position="11"/>
    </location>
</feature>
<feature type="compositionally biased region" description="Basic residues" evidence="1">
    <location>
        <begin position="611"/>
        <end position="620"/>
    </location>
</feature>